<feature type="compositionally biased region" description="Basic residues" evidence="1">
    <location>
        <begin position="1"/>
        <end position="11"/>
    </location>
</feature>
<feature type="compositionally biased region" description="Polar residues" evidence="1">
    <location>
        <begin position="12"/>
        <end position="28"/>
    </location>
</feature>
<proteinExistence type="predicted"/>
<feature type="region of interest" description="Disordered" evidence="1">
    <location>
        <begin position="1"/>
        <end position="35"/>
    </location>
</feature>
<dbReference type="WBParaSite" id="SRDH1_85090.1">
    <property type="protein sequence ID" value="SRDH1_85090.1"/>
    <property type="gene ID" value="SRDH1_85090"/>
</dbReference>
<reference evidence="2" key="1">
    <citation type="submission" date="2022-06" db="EMBL/GenBank/DDBJ databases">
        <authorList>
            <person name="Berger JAMES D."/>
            <person name="Berger JAMES D."/>
        </authorList>
    </citation>
    <scope>NUCLEOTIDE SEQUENCE [LARGE SCALE GENOMIC DNA]</scope>
</reference>
<protein>
    <submittedName>
        <fullName evidence="3">Uncharacterized protein</fullName>
    </submittedName>
</protein>
<reference evidence="3" key="2">
    <citation type="submission" date="2023-11" db="UniProtKB">
        <authorList>
            <consortium name="WormBaseParasite"/>
        </authorList>
    </citation>
    <scope>IDENTIFICATION</scope>
</reference>
<name>A0AA85G9M1_9TREM</name>
<evidence type="ECO:0000313" key="3">
    <source>
        <dbReference type="WBParaSite" id="SRDH1_85090.1"/>
    </source>
</evidence>
<keyword evidence="2" id="KW-1185">Reference proteome</keyword>
<evidence type="ECO:0000256" key="1">
    <source>
        <dbReference type="SAM" id="MobiDB-lite"/>
    </source>
</evidence>
<organism evidence="2 3">
    <name type="scientific">Schistosoma rodhaini</name>
    <dbReference type="NCBI Taxonomy" id="6188"/>
    <lineage>
        <taxon>Eukaryota</taxon>
        <taxon>Metazoa</taxon>
        <taxon>Spiralia</taxon>
        <taxon>Lophotrochozoa</taxon>
        <taxon>Platyhelminthes</taxon>
        <taxon>Trematoda</taxon>
        <taxon>Digenea</taxon>
        <taxon>Strigeidida</taxon>
        <taxon>Schistosomatoidea</taxon>
        <taxon>Schistosomatidae</taxon>
        <taxon>Schistosoma</taxon>
    </lineage>
</organism>
<sequence length="482" mass="53707">MVRWTQKRARRSPSSSDVNSGHTFTPCSATPVAPDNSGSGLIPHMLLDDSMSNLIMSSNSRTDGVDLIKSELAAVFKQLSDMRSKVESLAGSLLKHDDLKLELKTMSPLRLLLSKDIVPSELEDRIKVEFVIDSIASEVTKRIISRNNVIIYNIPDKVAIKTVRNSILKAANLQDNPCQCIRLNKKHQKYSCPILFRFDSHLLAERLIESEQLVCAHTKFKNARIVSDKTTNQRLTQERTINENNIVEVTTNVIAPAAEPTGASNLSHVSQCTDIPMQCVSLPLIPIVALDNQDISDGDSNVILCSVITEAKDRTPDSIVKAHKNTAKPKKNISIKKKVNKKPSSSKPITKNISTALPNRSIISETMLNPTHRKGGYKDTFRSNVTQEGQYNHHGSRPTIRQTSINQRAPWFPPYVINNKPARCNSYHHSRSGEDGILGYAPSTQPQHVGTCLNCPPKQIQQIIQPYQNKDFFSASRDPLFH</sequence>
<dbReference type="AlphaFoldDB" id="A0AA85G9M1"/>
<evidence type="ECO:0000313" key="2">
    <source>
        <dbReference type="Proteomes" id="UP000050792"/>
    </source>
</evidence>
<dbReference type="Proteomes" id="UP000050792">
    <property type="component" value="Unassembled WGS sequence"/>
</dbReference>
<accession>A0AA85G9M1</accession>